<evidence type="ECO:0000256" key="1">
    <source>
        <dbReference type="SAM" id="Phobius"/>
    </source>
</evidence>
<evidence type="ECO:0000259" key="2">
    <source>
        <dbReference type="Pfam" id="PF00535"/>
    </source>
</evidence>
<keyword evidence="1" id="KW-1133">Transmembrane helix</keyword>
<gene>
    <name evidence="3" type="ORF">BRX40_16880</name>
    <name evidence="4" type="ORF">CA257_04135</name>
</gene>
<reference evidence="5" key="2">
    <citation type="submission" date="2016-12" db="EMBL/GenBank/DDBJ databases">
        <title>Whole genome sequencing of Sphingomonas sp. ABOJV.</title>
        <authorList>
            <person name="Conlan S."/>
            <person name="Thomas P.J."/>
            <person name="Mullikin J."/>
            <person name="Palmore T.N."/>
            <person name="Frank K.M."/>
            <person name="Segre J.A."/>
        </authorList>
    </citation>
    <scope>NUCLEOTIDE SEQUENCE [LARGE SCALE GENOMIC DNA]</scope>
    <source>
        <strain evidence="5">ABOJV</strain>
    </source>
</reference>
<evidence type="ECO:0000313" key="4">
    <source>
        <dbReference type="EMBL" id="RSV06128.1"/>
    </source>
</evidence>
<dbReference type="OrthoDB" id="7432283at2"/>
<evidence type="ECO:0000313" key="5">
    <source>
        <dbReference type="Proteomes" id="UP000185161"/>
    </source>
</evidence>
<keyword evidence="1" id="KW-0812">Transmembrane</keyword>
<dbReference type="EMBL" id="CP018820">
    <property type="protein sequence ID" value="APR53859.1"/>
    <property type="molecule type" value="Genomic_DNA"/>
</dbReference>
<keyword evidence="1" id="KW-0472">Membrane</keyword>
<dbReference type="InterPro" id="IPR029044">
    <property type="entry name" value="Nucleotide-diphossugar_trans"/>
</dbReference>
<sequence>MRSDEPHAPAPALPGSYVLPIAAGTSQARTLTGYLARMARTIDEVIVVDGSPPGVFAAHARAWSAIVRHIPPAGRARNGKVAGVITGVEAASHERIILADDDVRYRRVELERMLDLLGDHAVIRPQNYFHPLPWHARWDTGRSLLNRVTGGDWPGTLGVRRSVLLAAGGYSGDVLFENLEMVRTIRAAGGTETVPLDLFVARRPPDARHFLSQRVRQAYDEWARPSRLAAQLTLAPATLIGGMPVAIGIVTAAILAAEVGRRMSDGRTRFKGTSSLWAPLWVAERSLTAWIALGERLLHGGVRYRDGRLRNAATPERILRTRFAVASASASAQIFRRNEVYEVKICDKS</sequence>
<dbReference type="AlphaFoldDB" id="A0A1L6JD33"/>
<feature type="domain" description="Glycosyltransferase 2-like" evidence="2">
    <location>
        <begin position="37"/>
        <end position="134"/>
    </location>
</feature>
<feature type="transmembrane region" description="Helical" evidence="1">
    <location>
        <begin position="234"/>
        <end position="257"/>
    </location>
</feature>
<evidence type="ECO:0000313" key="6">
    <source>
        <dbReference type="Proteomes" id="UP000286681"/>
    </source>
</evidence>
<accession>A0A1L6JD33</accession>
<dbReference type="Proteomes" id="UP000185161">
    <property type="component" value="Chromosome"/>
</dbReference>
<reference evidence="4 6" key="3">
    <citation type="submission" date="2018-07" db="EMBL/GenBank/DDBJ databases">
        <title>Genomic and Epidemiologic Investigation of an Indolent Hospital Outbreak.</title>
        <authorList>
            <person name="Johnson R.C."/>
            <person name="Deming C."/>
            <person name="Conlan S."/>
            <person name="Zellmer C.J."/>
            <person name="Michelin A.V."/>
            <person name="Lee-Lin S."/>
            <person name="Thomas P.J."/>
            <person name="Park M."/>
            <person name="Weingarten R.A."/>
            <person name="Less J."/>
            <person name="Dekker J.P."/>
            <person name="Frank K.M."/>
            <person name="Musser K.A."/>
            <person name="Mcquiston J.R."/>
            <person name="Henderson D.K."/>
            <person name="Lau A.F."/>
            <person name="Palmore T.N."/>
            <person name="Segre J.A."/>
        </authorList>
    </citation>
    <scope>NUCLEOTIDE SEQUENCE [LARGE SCALE GENOMIC DNA]</scope>
    <source>
        <strain evidence="4 6">SK-NIH.Env10_0317</strain>
    </source>
</reference>
<dbReference type="InterPro" id="IPR001173">
    <property type="entry name" value="Glyco_trans_2-like"/>
</dbReference>
<dbReference type="CDD" id="cd00761">
    <property type="entry name" value="Glyco_tranf_GTA_type"/>
    <property type="match status" value="1"/>
</dbReference>
<proteinExistence type="predicted"/>
<dbReference type="EMBL" id="QQWO01000003">
    <property type="protein sequence ID" value="RSV06128.1"/>
    <property type="molecule type" value="Genomic_DNA"/>
</dbReference>
<dbReference type="Gene3D" id="3.90.550.10">
    <property type="entry name" value="Spore Coat Polysaccharide Biosynthesis Protein SpsA, Chain A"/>
    <property type="match status" value="1"/>
</dbReference>
<protein>
    <submittedName>
        <fullName evidence="4">Glycosyltransferase family 2 protein</fullName>
    </submittedName>
</protein>
<dbReference type="RefSeq" id="WP_075152387.1">
    <property type="nucleotide sequence ID" value="NZ_QQWQ01000015.1"/>
</dbReference>
<organism evidence="3 5">
    <name type="scientific">Sphingomonas koreensis</name>
    <dbReference type="NCBI Taxonomy" id="93064"/>
    <lineage>
        <taxon>Bacteria</taxon>
        <taxon>Pseudomonadati</taxon>
        <taxon>Pseudomonadota</taxon>
        <taxon>Alphaproteobacteria</taxon>
        <taxon>Sphingomonadales</taxon>
        <taxon>Sphingomonadaceae</taxon>
        <taxon>Sphingomonas</taxon>
    </lineage>
</organism>
<dbReference type="Pfam" id="PF00535">
    <property type="entry name" value="Glycos_transf_2"/>
    <property type="match status" value="1"/>
</dbReference>
<dbReference type="SUPFAM" id="SSF53448">
    <property type="entry name" value="Nucleotide-diphospho-sugar transferases"/>
    <property type="match status" value="1"/>
</dbReference>
<reference evidence="3" key="1">
    <citation type="submission" date="2016-12" db="EMBL/GenBank/DDBJ databases">
        <title>Whole genome sequencing of Sphingomonas koreensis.</title>
        <authorList>
            <person name="Conlan S."/>
            <person name="Thomas P.J."/>
            <person name="Mullikin J."/>
            <person name="Palmore T.N."/>
            <person name="Frank K.M."/>
            <person name="Segre J.A."/>
        </authorList>
    </citation>
    <scope>NUCLEOTIDE SEQUENCE</scope>
    <source>
        <strain evidence="3">ABOJV</strain>
    </source>
</reference>
<evidence type="ECO:0000313" key="3">
    <source>
        <dbReference type="EMBL" id="APR53859.1"/>
    </source>
</evidence>
<dbReference type="KEGG" id="skr:BRX40_16880"/>
<keyword evidence="5" id="KW-1185">Reference proteome</keyword>
<dbReference type="STRING" id="93064.BRX40_16880"/>
<name>A0A1L6JD33_9SPHN</name>
<dbReference type="Proteomes" id="UP000286681">
    <property type="component" value="Unassembled WGS sequence"/>
</dbReference>